<dbReference type="EMBL" id="MN739425">
    <property type="protein sequence ID" value="QHT04265.1"/>
    <property type="molecule type" value="Genomic_DNA"/>
</dbReference>
<protein>
    <submittedName>
        <fullName evidence="1">Uncharacterized protein</fullName>
    </submittedName>
</protein>
<sequence>MVNSKFKLALVILWNENIHGHSPENQYPDKEILSKYFVNDSSISINEFYDKDNYRYIGRYLKSMVDSISEKINNNMLDDYYSSIFINLLNKNIIGLQIIQPIEIDDYSMCIIKTHWIRLIQRRWREIKKKRIKAKKNIFNLRHREIYGKFPQSCNIPFKLGI</sequence>
<organism evidence="1">
    <name type="scientific">viral metagenome</name>
    <dbReference type="NCBI Taxonomy" id="1070528"/>
    <lineage>
        <taxon>unclassified sequences</taxon>
        <taxon>metagenomes</taxon>
        <taxon>organismal metagenomes</taxon>
    </lineage>
</organism>
<proteinExistence type="predicted"/>
<evidence type="ECO:0000313" key="1">
    <source>
        <dbReference type="EMBL" id="QHT04265.1"/>
    </source>
</evidence>
<reference evidence="1" key="1">
    <citation type="journal article" date="2020" name="Nature">
        <title>Giant virus diversity and host interactions through global metagenomics.</title>
        <authorList>
            <person name="Schulz F."/>
            <person name="Roux S."/>
            <person name="Paez-Espino D."/>
            <person name="Jungbluth S."/>
            <person name="Walsh D.A."/>
            <person name="Denef V.J."/>
            <person name="McMahon K.D."/>
            <person name="Konstantinidis K.T."/>
            <person name="Eloe-Fadrosh E.A."/>
            <person name="Kyrpides N.C."/>
            <person name="Woyke T."/>
        </authorList>
    </citation>
    <scope>NUCLEOTIDE SEQUENCE</scope>
    <source>
        <strain evidence="1">GVMAG-M-3300021185-45</strain>
    </source>
</reference>
<dbReference type="AlphaFoldDB" id="A0A6C0CLB0"/>
<accession>A0A6C0CLB0</accession>
<name>A0A6C0CLB0_9ZZZZ</name>